<organism evidence="2 3">
    <name type="scientific">Phaeobacter gallaeciensis</name>
    <dbReference type="NCBI Taxonomy" id="60890"/>
    <lineage>
        <taxon>Bacteria</taxon>
        <taxon>Pseudomonadati</taxon>
        <taxon>Pseudomonadota</taxon>
        <taxon>Alphaproteobacteria</taxon>
        <taxon>Rhodobacterales</taxon>
        <taxon>Roseobacteraceae</taxon>
        <taxon>Phaeobacter</taxon>
    </lineage>
</organism>
<gene>
    <name evidence="2" type="ORF">JL2886_02531</name>
</gene>
<feature type="compositionally biased region" description="Low complexity" evidence="1">
    <location>
        <begin position="45"/>
        <end position="57"/>
    </location>
</feature>
<feature type="region of interest" description="Disordered" evidence="1">
    <location>
        <begin position="43"/>
        <end position="66"/>
    </location>
</feature>
<keyword evidence="3" id="KW-1185">Reference proteome</keyword>
<reference evidence="2 3" key="1">
    <citation type="submission" date="2016-04" db="EMBL/GenBank/DDBJ databases">
        <authorList>
            <person name="Evans L.H."/>
            <person name="Alamgir A."/>
            <person name="Owens N."/>
            <person name="Weber N.D."/>
            <person name="Virtaneva K."/>
            <person name="Barbian K."/>
            <person name="Babar A."/>
            <person name="Rosenke K."/>
        </authorList>
    </citation>
    <scope>NUCLEOTIDE SEQUENCE [LARGE SCALE GENOMIC DNA]</scope>
    <source>
        <strain evidence="2 3">JL2886</strain>
    </source>
</reference>
<sequence>MIRARRTEAPAPDLAFEKGAFRLGPGAALLRGARPNCEEVFKNTPQQAGASAAPPATQRDRSNLPN</sequence>
<dbReference type="EMBL" id="CP015124">
    <property type="protein sequence ID" value="ANP37420.1"/>
    <property type="molecule type" value="Genomic_DNA"/>
</dbReference>
<accession>A0A1B0ZTI4</accession>
<dbReference type="Proteomes" id="UP000092565">
    <property type="component" value="Chromosome"/>
</dbReference>
<proteinExistence type="predicted"/>
<evidence type="ECO:0000256" key="1">
    <source>
        <dbReference type="SAM" id="MobiDB-lite"/>
    </source>
</evidence>
<evidence type="ECO:0000313" key="2">
    <source>
        <dbReference type="EMBL" id="ANP37420.1"/>
    </source>
</evidence>
<name>A0A1B0ZTI4_9RHOB</name>
<evidence type="ECO:0000313" key="3">
    <source>
        <dbReference type="Proteomes" id="UP000092565"/>
    </source>
</evidence>
<protein>
    <submittedName>
        <fullName evidence="2">Uncharacterized protein</fullName>
    </submittedName>
</protein>
<dbReference type="AlphaFoldDB" id="A0A1B0ZTI4"/>